<evidence type="ECO:0000256" key="1">
    <source>
        <dbReference type="SAM" id="MobiDB-lite"/>
    </source>
</evidence>
<dbReference type="EMBL" id="DF974792">
    <property type="protein sequence ID" value="GAU50527.1"/>
    <property type="molecule type" value="Genomic_DNA"/>
</dbReference>
<gene>
    <name evidence="2" type="ORF">TSUD_301860</name>
</gene>
<accession>A0A2Z6PU63</accession>
<proteinExistence type="predicted"/>
<keyword evidence="3" id="KW-1185">Reference proteome</keyword>
<name>A0A2Z6PU63_TRISU</name>
<evidence type="ECO:0000313" key="3">
    <source>
        <dbReference type="Proteomes" id="UP000242715"/>
    </source>
</evidence>
<organism evidence="2 3">
    <name type="scientific">Trifolium subterraneum</name>
    <name type="common">Subterranean clover</name>
    <dbReference type="NCBI Taxonomy" id="3900"/>
    <lineage>
        <taxon>Eukaryota</taxon>
        <taxon>Viridiplantae</taxon>
        <taxon>Streptophyta</taxon>
        <taxon>Embryophyta</taxon>
        <taxon>Tracheophyta</taxon>
        <taxon>Spermatophyta</taxon>
        <taxon>Magnoliopsida</taxon>
        <taxon>eudicotyledons</taxon>
        <taxon>Gunneridae</taxon>
        <taxon>Pentapetalae</taxon>
        <taxon>rosids</taxon>
        <taxon>fabids</taxon>
        <taxon>Fabales</taxon>
        <taxon>Fabaceae</taxon>
        <taxon>Papilionoideae</taxon>
        <taxon>50 kb inversion clade</taxon>
        <taxon>NPAAA clade</taxon>
        <taxon>Hologalegina</taxon>
        <taxon>IRL clade</taxon>
        <taxon>Trifolieae</taxon>
        <taxon>Trifolium</taxon>
    </lineage>
</organism>
<dbReference type="AlphaFoldDB" id="A0A2Z6PU63"/>
<evidence type="ECO:0000313" key="2">
    <source>
        <dbReference type="EMBL" id="GAU50527.1"/>
    </source>
</evidence>
<feature type="region of interest" description="Disordered" evidence="1">
    <location>
        <begin position="47"/>
        <end position="67"/>
    </location>
</feature>
<dbReference type="Proteomes" id="UP000242715">
    <property type="component" value="Unassembled WGS sequence"/>
</dbReference>
<reference evidence="3" key="1">
    <citation type="journal article" date="2017" name="Front. Plant Sci.">
        <title>Climate Clever Clovers: New Paradigm to Reduce the Environmental Footprint of Ruminants by Breeding Low Methanogenic Forages Utilizing Haplotype Variation.</title>
        <authorList>
            <person name="Kaur P."/>
            <person name="Appels R."/>
            <person name="Bayer P.E."/>
            <person name="Keeble-Gagnere G."/>
            <person name="Wang J."/>
            <person name="Hirakawa H."/>
            <person name="Shirasawa K."/>
            <person name="Vercoe P."/>
            <person name="Stefanova K."/>
            <person name="Durmic Z."/>
            <person name="Nichols P."/>
            <person name="Revell C."/>
            <person name="Isobe S.N."/>
            <person name="Edwards D."/>
            <person name="Erskine W."/>
        </authorList>
    </citation>
    <scope>NUCLEOTIDE SEQUENCE [LARGE SCALE GENOMIC DNA]</scope>
    <source>
        <strain evidence="3">cv. Daliak</strain>
    </source>
</reference>
<sequence length="84" mass="9673">MKIKLKEKESLYLAQIVVGEVRRDWKLTERAKNEIEIERLLCSEKDLSEDGGKQGHKAKLGEEGGGSQKYQAVYTMMKQRDDET</sequence>
<protein>
    <submittedName>
        <fullName evidence="2">Uncharacterized protein</fullName>
    </submittedName>
</protein>